<dbReference type="InterPro" id="IPR001623">
    <property type="entry name" value="DnaJ_domain"/>
</dbReference>
<dbReference type="CDD" id="cd06257">
    <property type="entry name" value="DnaJ"/>
    <property type="match status" value="1"/>
</dbReference>
<dbReference type="SUPFAM" id="SSF46565">
    <property type="entry name" value="Chaperone J-domain"/>
    <property type="match status" value="1"/>
</dbReference>
<dbReference type="InterPro" id="IPR036869">
    <property type="entry name" value="J_dom_sf"/>
</dbReference>
<name>A0A511X746_9PROT</name>
<dbReference type="Pfam" id="PF00226">
    <property type="entry name" value="DnaJ"/>
    <property type="match status" value="1"/>
</dbReference>
<sequence>MAIWGKLFGGVAGFAVGGPMGAVVGAALGHAADNGAILQPPGTGWSDNWGARIAPDPNGAATFVAAKVASVAGRKDQLYALCTVILSAKVAKCDAPVNRAEIDAFKSRFRAPPESMTEIGRLFDMARQRTDDYEYFARELGHAFQNDKAQLEDLLAALFTIARADARKGEPLHPAELRFLTRTHQAFGLGRGAWDRAENGRSRPVLGEDDAYTILGVSVEATDDEVRTTWRQLVRTHHPDVLSARNASPKEMEVAAATIARINAAWDVVKRERGL</sequence>
<evidence type="ECO:0000313" key="2">
    <source>
        <dbReference type="EMBL" id="GEN58773.1"/>
    </source>
</evidence>
<reference evidence="2 3" key="1">
    <citation type="submission" date="2019-07" db="EMBL/GenBank/DDBJ databases">
        <title>Whole genome shotgun sequence of Acetobacter nitrogenifigens NBRC 105050.</title>
        <authorList>
            <person name="Hosoyama A."/>
            <person name="Uohara A."/>
            <person name="Ohji S."/>
            <person name="Ichikawa N."/>
        </authorList>
    </citation>
    <scope>NUCLEOTIDE SEQUENCE [LARGE SCALE GENOMIC DNA]</scope>
    <source>
        <strain evidence="2 3">NBRC 105050</strain>
    </source>
</reference>
<dbReference type="PROSITE" id="PS50076">
    <property type="entry name" value="DNAJ_2"/>
    <property type="match status" value="1"/>
</dbReference>
<dbReference type="Gene3D" id="1.10.3680.10">
    <property type="entry name" value="TerB-like"/>
    <property type="match status" value="1"/>
</dbReference>
<protein>
    <recommendedName>
        <fullName evidence="1">J domain-containing protein</fullName>
    </recommendedName>
</protein>
<organism evidence="2 3">
    <name type="scientific">Acetobacter nitrogenifigens DSM 23921 = NBRC 105050</name>
    <dbReference type="NCBI Taxonomy" id="1120919"/>
    <lineage>
        <taxon>Bacteria</taxon>
        <taxon>Pseudomonadati</taxon>
        <taxon>Pseudomonadota</taxon>
        <taxon>Alphaproteobacteria</taxon>
        <taxon>Acetobacterales</taxon>
        <taxon>Acetobacteraceae</taxon>
        <taxon>Acetobacter</taxon>
    </lineage>
</organism>
<feature type="domain" description="J" evidence="1">
    <location>
        <begin position="210"/>
        <end position="274"/>
    </location>
</feature>
<accession>A0A511X746</accession>
<dbReference type="EMBL" id="BJYF01000003">
    <property type="protein sequence ID" value="GEN58773.1"/>
    <property type="molecule type" value="Genomic_DNA"/>
</dbReference>
<dbReference type="SUPFAM" id="SSF158682">
    <property type="entry name" value="TerB-like"/>
    <property type="match status" value="1"/>
</dbReference>
<dbReference type="CDD" id="cd07316">
    <property type="entry name" value="terB_like_DjlA"/>
    <property type="match status" value="1"/>
</dbReference>
<dbReference type="Proteomes" id="UP000321635">
    <property type="component" value="Unassembled WGS sequence"/>
</dbReference>
<dbReference type="Pfam" id="PF05099">
    <property type="entry name" value="TerB"/>
    <property type="match status" value="1"/>
</dbReference>
<dbReference type="OrthoDB" id="9782583at2"/>
<keyword evidence="3" id="KW-1185">Reference proteome</keyword>
<dbReference type="SMART" id="SM00271">
    <property type="entry name" value="DnaJ"/>
    <property type="match status" value="1"/>
</dbReference>
<dbReference type="AlphaFoldDB" id="A0A511X746"/>
<dbReference type="STRING" id="1120919.GCA_000429165_00676"/>
<evidence type="ECO:0000259" key="1">
    <source>
        <dbReference type="PROSITE" id="PS50076"/>
    </source>
</evidence>
<proteinExistence type="predicted"/>
<dbReference type="Gene3D" id="1.10.287.110">
    <property type="entry name" value="DnaJ domain"/>
    <property type="match status" value="1"/>
</dbReference>
<dbReference type="InterPro" id="IPR029024">
    <property type="entry name" value="TerB-like"/>
</dbReference>
<dbReference type="InterPro" id="IPR007791">
    <property type="entry name" value="DjlA_N"/>
</dbReference>
<dbReference type="RefSeq" id="WP_026396860.1">
    <property type="nucleotide sequence ID" value="NZ_AUBI01000002.1"/>
</dbReference>
<comment type="caution">
    <text evidence="2">The sequence shown here is derived from an EMBL/GenBank/DDBJ whole genome shotgun (WGS) entry which is preliminary data.</text>
</comment>
<gene>
    <name evidence="2" type="ORF">ANI02nite_06570</name>
</gene>
<evidence type="ECO:0000313" key="3">
    <source>
        <dbReference type="Proteomes" id="UP000321635"/>
    </source>
</evidence>